<dbReference type="SMART" id="SM00382">
    <property type="entry name" value="AAA"/>
    <property type="match status" value="1"/>
</dbReference>
<keyword evidence="5" id="KW-1185">Reference proteome</keyword>
<evidence type="ECO:0000313" key="5">
    <source>
        <dbReference type="Proteomes" id="UP000287394"/>
    </source>
</evidence>
<dbReference type="GO" id="GO:0005524">
    <property type="term" value="F:ATP binding"/>
    <property type="evidence" value="ECO:0007669"/>
    <property type="project" value="UniProtKB-KW"/>
</dbReference>
<dbReference type="InterPro" id="IPR027417">
    <property type="entry name" value="P-loop_NTPase"/>
</dbReference>
<dbReference type="PROSITE" id="PS00211">
    <property type="entry name" value="ABC_TRANSPORTER_1"/>
    <property type="match status" value="1"/>
</dbReference>
<dbReference type="PROSITE" id="PS50893">
    <property type="entry name" value="ABC_TRANSPORTER_2"/>
    <property type="match status" value="1"/>
</dbReference>
<dbReference type="RefSeq" id="WP_245992683.1">
    <property type="nucleotide sequence ID" value="NZ_AP025739.1"/>
</dbReference>
<keyword evidence="3 4" id="KW-0067">ATP-binding</keyword>
<reference evidence="4 5" key="1">
    <citation type="journal article" date="2019" name="Int. J. Syst. Evol. Microbiol.">
        <title>Capsulimonas corticalis gen. nov., sp. nov., an aerobic capsulated bacterium, of a novel bacterial order, Capsulimonadales ord. nov., of the class Armatimonadia of the phylum Armatimonadetes.</title>
        <authorList>
            <person name="Li J."/>
            <person name="Kudo C."/>
            <person name="Tonouchi A."/>
        </authorList>
    </citation>
    <scope>NUCLEOTIDE SEQUENCE [LARGE SCALE GENOMIC DNA]</scope>
    <source>
        <strain evidence="4 5">AX-7</strain>
    </source>
</reference>
<protein>
    <submittedName>
        <fullName evidence="4">ABC transporter ATP-binding protein</fullName>
    </submittedName>
</protein>
<keyword evidence="2" id="KW-0547">Nucleotide-binding</keyword>
<dbReference type="KEGG" id="ccot:CCAX7_26630"/>
<accession>A0A402D6N1</accession>
<gene>
    <name evidence="4" type="ORF">CCAX7_26630</name>
</gene>
<dbReference type="InterPro" id="IPR003439">
    <property type="entry name" value="ABC_transporter-like_ATP-bd"/>
</dbReference>
<dbReference type="GO" id="GO:0016887">
    <property type="term" value="F:ATP hydrolysis activity"/>
    <property type="evidence" value="ECO:0007669"/>
    <property type="project" value="InterPro"/>
</dbReference>
<dbReference type="InterPro" id="IPR003593">
    <property type="entry name" value="AAA+_ATPase"/>
</dbReference>
<dbReference type="EMBL" id="AP025739">
    <property type="protein sequence ID" value="BDI30612.1"/>
    <property type="molecule type" value="Genomic_DNA"/>
</dbReference>
<dbReference type="CDD" id="cd03293">
    <property type="entry name" value="ABC_NrtD_SsuB_transporters"/>
    <property type="match status" value="1"/>
</dbReference>
<dbReference type="InterPro" id="IPR050166">
    <property type="entry name" value="ABC_transporter_ATP-bind"/>
</dbReference>
<dbReference type="PANTHER" id="PTHR42788">
    <property type="entry name" value="TAURINE IMPORT ATP-BINDING PROTEIN-RELATED"/>
    <property type="match status" value="1"/>
</dbReference>
<sequence>MTDTLTAGRIMPAPLIPEEDPNAGPILRVDRVGKDYPTKSGALTVLEPTSFTMQTSELVSIVGPSGCGKSTLLHIVGGLVEPTSGSVYLDGVEVHEPSRERGMVFQAYTLFPWRTVYQNVQFGLEMRGLPRKGRERIADKFLEAVGLSDFKNHYPKQLSGGMRQRVAIARALANAPRILLMDEPFGALDAQTRAVMQDLVLDIRRRERITTLFITHDIDEAVYLSDRIFVMTARPGHIKAEIHVPFGPDRSDALRNAPEFLEIRKQVHELLYEEGKAVVDAEIASGSKK</sequence>
<dbReference type="FunCoup" id="A0A402D6N1">
    <property type="interactions" value="246"/>
</dbReference>
<dbReference type="PANTHER" id="PTHR42788:SF13">
    <property type="entry name" value="ALIPHATIC SULFONATES IMPORT ATP-BINDING PROTEIN SSUB"/>
    <property type="match status" value="1"/>
</dbReference>
<dbReference type="Pfam" id="PF00005">
    <property type="entry name" value="ABC_tran"/>
    <property type="match status" value="1"/>
</dbReference>
<evidence type="ECO:0000256" key="1">
    <source>
        <dbReference type="ARBA" id="ARBA00022448"/>
    </source>
</evidence>
<evidence type="ECO:0000256" key="3">
    <source>
        <dbReference type="ARBA" id="ARBA00022840"/>
    </source>
</evidence>
<dbReference type="Gene3D" id="3.40.50.300">
    <property type="entry name" value="P-loop containing nucleotide triphosphate hydrolases"/>
    <property type="match status" value="1"/>
</dbReference>
<dbReference type="SUPFAM" id="SSF52540">
    <property type="entry name" value="P-loop containing nucleoside triphosphate hydrolases"/>
    <property type="match status" value="1"/>
</dbReference>
<proteinExistence type="predicted"/>
<evidence type="ECO:0000256" key="2">
    <source>
        <dbReference type="ARBA" id="ARBA00022741"/>
    </source>
</evidence>
<dbReference type="AlphaFoldDB" id="A0A402D6N1"/>
<name>A0A402D6N1_9BACT</name>
<dbReference type="InterPro" id="IPR017871">
    <property type="entry name" value="ABC_transporter-like_CS"/>
</dbReference>
<evidence type="ECO:0000313" key="4">
    <source>
        <dbReference type="EMBL" id="BDI30612.1"/>
    </source>
</evidence>
<organism evidence="4 5">
    <name type="scientific">Capsulimonas corticalis</name>
    <dbReference type="NCBI Taxonomy" id="2219043"/>
    <lineage>
        <taxon>Bacteria</taxon>
        <taxon>Bacillati</taxon>
        <taxon>Armatimonadota</taxon>
        <taxon>Armatimonadia</taxon>
        <taxon>Capsulimonadales</taxon>
        <taxon>Capsulimonadaceae</taxon>
        <taxon>Capsulimonas</taxon>
    </lineage>
</organism>
<keyword evidence="1" id="KW-0813">Transport</keyword>
<dbReference type="Proteomes" id="UP000287394">
    <property type="component" value="Chromosome"/>
</dbReference>